<gene>
    <name evidence="1" type="ORF">ASZ90_010363</name>
</gene>
<accession>A0A0W8FG83</accession>
<reference evidence="1" key="1">
    <citation type="journal article" date="2015" name="Proc. Natl. Acad. Sci. U.S.A.">
        <title>Networks of energetic and metabolic interactions define dynamics in microbial communities.</title>
        <authorList>
            <person name="Embree M."/>
            <person name="Liu J.K."/>
            <person name="Al-Bassam M.M."/>
            <person name="Zengler K."/>
        </authorList>
    </citation>
    <scope>NUCLEOTIDE SEQUENCE</scope>
</reference>
<organism evidence="1">
    <name type="scientific">hydrocarbon metagenome</name>
    <dbReference type="NCBI Taxonomy" id="938273"/>
    <lineage>
        <taxon>unclassified sequences</taxon>
        <taxon>metagenomes</taxon>
        <taxon>ecological metagenomes</taxon>
    </lineage>
</organism>
<evidence type="ECO:0000313" key="1">
    <source>
        <dbReference type="EMBL" id="KUG19904.1"/>
    </source>
</evidence>
<name>A0A0W8FG83_9ZZZZ</name>
<sequence>MRKQGFLSELFREGKIRLVEPSIQIEACRKKSESYLTSA</sequence>
<dbReference type="EMBL" id="LNQE01001246">
    <property type="protein sequence ID" value="KUG19904.1"/>
    <property type="molecule type" value="Genomic_DNA"/>
</dbReference>
<dbReference type="AlphaFoldDB" id="A0A0W8FG83"/>
<comment type="caution">
    <text evidence="1">The sequence shown here is derived from an EMBL/GenBank/DDBJ whole genome shotgun (WGS) entry which is preliminary data.</text>
</comment>
<proteinExistence type="predicted"/>
<protein>
    <submittedName>
        <fullName evidence="1">Uncharacterized protein</fullName>
    </submittedName>
</protein>